<keyword evidence="3" id="KW-1185">Reference proteome</keyword>
<gene>
    <name evidence="2" type="ORF">QBC46DRAFT_441396</name>
</gene>
<feature type="region of interest" description="Disordered" evidence="1">
    <location>
        <begin position="40"/>
        <end position="95"/>
    </location>
</feature>
<proteinExistence type="predicted"/>
<reference evidence="3" key="1">
    <citation type="journal article" date="2023" name="Mol. Phylogenet. Evol.">
        <title>Genome-scale phylogeny and comparative genomics of the fungal order Sordariales.</title>
        <authorList>
            <person name="Hensen N."/>
            <person name="Bonometti L."/>
            <person name="Westerberg I."/>
            <person name="Brannstrom I.O."/>
            <person name="Guillou S."/>
            <person name="Cros-Aarteil S."/>
            <person name="Calhoun S."/>
            <person name="Haridas S."/>
            <person name="Kuo A."/>
            <person name="Mondo S."/>
            <person name="Pangilinan J."/>
            <person name="Riley R."/>
            <person name="LaButti K."/>
            <person name="Andreopoulos B."/>
            <person name="Lipzen A."/>
            <person name="Chen C."/>
            <person name="Yan M."/>
            <person name="Daum C."/>
            <person name="Ng V."/>
            <person name="Clum A."/>
            <person name="Steindorff A."/>
            <person name="Ohm R.A."/>
            <person name="Martin F."/>
            <person name="Silar P."/>
            <person name="Natvig D.O."/>
            <person name="Lalanne C."/>
            <person name="Gautier V."/>
            <person name="Ament-Velasquez S.L."/>
            <person name="Kruys A."/>
            <person name="Hutchinson M.I."/>
            <person name="Powell A.J."/>
            <person name="Barry K."/>
            <person name="Miller A.N."/>
            <person name="Grigoriev I.V."/>
            <person name="Debuchy R."/>
            <person name="Gladieux P."/>
            <person name="Hiltunen Thoren M."/>
            <person name="Johannesson H."/>
        </authorList>
    </citation>
    <scope>NUCLEOTIDE SEQUENCE [LARGE SCALE GENOMIC DNA]</scope>
    <source>
        <strain evidence="3">CBS 340.73</strain>
    </source>
</reference>
<evidence type="ECO:0000256" key="1">
    <source>
        <dbReference type="SAM" id="MobiDB-lite"/>
    </source>
</evidence>
<dbReference type="Proteomes" id="UP001303473">
    <property type="component" value="Unassembled WGS sequence"/>
</dbReference>
<accession>A0AAN6N4P7</accession>
<evidence type="ECO:0000313" key="2">
    <source>
        <dbReference type="EMBL" id="KAK3938188.1"/>
    </source>
</evidence>
<dbReference type="EMBL" id="MU853835">
    <property type="protein sequence ID" value="KAK3938188.1"/>
    <property type="molecule type" value="Genomic_DNA"/>
</dbReference>
<protein>
    <submittedName>
        <fullName evidence="2">Uncharacterized protein</fullName>
    </submittedName>
</protein>
<sequence>MSSAESSPVILTGPENYRAWIALVKKFSLDERIWDLVNPDQAAGQPPSVLDEPEPPNPLAYANQATRTAHETALADHRADPDNNEAPDPPTYGMITDATRKNDFKFAYDLYRDSLKRYEAKVKALKELRKWINSHISPKCYTYIQEMDTVQAELRELRRRMALTDYGEELLVAREYQQVRSVSKTTKIEEWLDHARLPRSALLLGRPVEVDGFSIAQIFKSQKHRFRRCLYAVESVRPDGWKPDPEIEAKFNKAIEKNIYLKGALARAREADKNKQKKLDAQKDESNLLMGAFASKGAFAAVRQPNEHHPLRYSVIYDSGSDHHLGNDLARFDQTTMRWLDSPEHLFAGDRRLPIYAYGNIVIETTTPIGTRPFTLYDAAYVPDFHVSVVSARLFKKAQIYWDIGHDALVFGGQTVMKLQEIYGQFVLEHNPAPVSFVATTKLEDPVT</sequence>
<name>A0AAN6N4P7_9PEZI</name>
<organism evidence="2 3">
    <name type="scientific">Diplogelasinospora grovesii</name>
    <dbReference type="NCBI Taxonomy" id="303347"/>
    <lineage>
        <taxon>Eukaryota</taxon>
        <taxon>Fungi</taxon>
        <taxon>Dikarya</taxon>
        <taxon>Ascomycota</taxon>
        <taxon>Pezizomycotina</taxon>
        <taxon>Sordariomycetes</taxon>
        <taxon>Sordariomycetidae</taxon>
        <taxon>Sordariales</taxon>
        <taxon>Diplogelasinosporaceae</taxon>
        <taxon>Diplogelasinospora</taxon>
    </lineage>
</organism>
<feature type="compositionally biased region" description="Basic and acidic residues" evidence="1">
    <location>
        <begin position="68"/>
        <end position="81"/>
    </location>
</feature>
<comment type="caution">
    <text evidence="2">The sequence shown here is derived from an EMBL/GenBank/DDBJ whole genome shotgun (WGS) entry which is preliminary data.</text>
</comment>
<dbReference type="AlphaFoldDB" id="A0AAN6N4P7"/>
<evidence type="ECO:0000313" key="3">
    <source>
        <dbReference type="Proteomes" id="UP001303473"/>
    </source>
</evidence>